<dbReference type="SUPFAM" id="SSF51735">
    <property type="entry name" value="NAD(P)-binding Rossmann-fold domains"/>
    <property type="match status" value="1"/>
</dbReference>
<dbReference type="SUPFAM" id="SSF103473">
    <property type="entry name" value="MFS general substrate transporter"/>
    <property type="match status" value="1"/>
</dbReference>
<feature type="transmembrane region" description="Helical" evidence="9">
    <location>
        <begin position="728"/>
        <end position="751"/>
    </location>
</feature>
<dbReference type="Pfam" id="PF00083">
    <property type="entry name" value="Sugar_tr"/>
    <property type="match status" value="1"/>
</dbReference>
<organism evidence="11 12">
    <name type="scientific">Colletotrichum costaricense</name>
    <dbReference type="NCBI Taxonomy" id="1209916"/>
    <lineage>
        <taxon>Eukaryota</taxon>
        <taxon>Fungi</taxon>
        <taxon>Dikarya</taxon>
        <taxon>Ascomycota</taxon>
        <taxon>Pezizomycotina</taxon>
        <taxon>Sordariomycetes</taxon>
        <taxon>Hypocreomycetidae</taxon>
        <taxon>Glomerellales</taxon>
        <taxon>Glomerellaceae</taxon>
        <taxon>Colletotrichum</taxon>
        <taxon>Colletotrichum acutatum species complex</taxon>
    </lineage>
</organism>
<feature type="transmembrane region" description="Helical" evidence="9">
    <location>
        <begin position="825"/>
        <end position="847"/>
    </location>
</feature>
<feature type="transmembrane region" description="Helical" evidence="9">
    <location>
        <begin position="592"/>
        <end position="613"/>
    </location>
</feature>
<dbReference type="InterPro" id="IPR045263">
    <property type="entry name" value="GLUT"/>
</dbReference>
<feature type="transmembrane region" description="Helical" evidence="9">
    <location>
        <begin position="535"/>
        <end position="552"/>
    </location>
</feature>
<keyword evidence="12" id="KW-1185">Reference proteome</keyword>
<dbReference type="CDD" id="cd05259">
    <property type="entry name" value="PCBER_SDR_a"/>
    <property type="match status" value="1"/>
</dbReference>
<dbReference type="InterPro" id="IPR020846">
    <property type="entry name" value="MFS_dom"/>
</dbReference>
<accession>A0AAJ0E2T5</accession>
<dbReference type="PANTHER" id="PTHR23503:SF8">
    <property type="entry name" value="FACILITATED GLUCOSE TRANSPORTER PROTEIN 1"/>
    <property type="match status" value="1"/>
</dbReference>
<feature type="transmembrane region" description="Helical" evidence="9">
    <location>
        <begin position="763"/>
        <end position="782"/>
    </location>
</feature>
<reference evidence="11 12" key="1">
    <citation type="submission" date="2016-10" db="EMBL/GenBank/DDBJ databases">
        <title>The genome sequence of Colletotrichum fioriniae PJ7.</title>
        <authorList>
            <person name="Baroncelli R."/>
        </authorList>
    </citation>
    <scope>NUCLEOTIDE SEQUENCE [LARGE SCALE GENOMIC DNA]</scope>
    <source>
        <strain evidence="11 12">IMI 309622</strain>
    </source>
</reference>
<dbReference type="Proteomes" id="UP001240678">
    <property type="component" value="Unassembled WGS sequence"/>
</dbReference>
<dbReference type="PROSITE" id="PS00217">
    <property type="entry name" value="SUGAR_TRANSPORT_2"/>
    <property type="match status" value="1"/>
</dbReference>
<dbReference type="Gene3D" id="3.90.25.10">
    <property type="entry name" value="UDP-galactose 4-epimerase, domain 1"/>
    <property type="match status" value="1"/>
</dbReference>
<dbReference type="Gene3D" id="1.20.1250.20">
    <property type="entry name" value="MFS general substrate transporter like domains"/>
    <property type="match status" value="1"/>
</dbReference>
<dbReference type="PANTHER" id="PTHR23503">
    <property type="entry name" value="SOLUTE CARRIER FAMILY 2"/>
    <property type="match status" value="1"/>
</dbReference>
<feature type="transmembrane region" description="Helical" evidence="9">
    <location>
        <begin position="788"/>
        <end position="813"/>
    </location>
</feature>
<dbReference type="PROSITE" id="PS50850">
    <property type="entry name" value="MFS"/>
    <property type="match status" value="1"/>
</dbReference>
<evidence type="ECO:0000313" key="12">
    <source>
        <dbReference type="Proteomes" id="UP001240678"/>
    </source>
</evidence>
<feature type="transmembrane region" description="Helical" evidence="9">
    <location>
        <begin position="859"/>
        <end position="878"/>
    </location>
</feature>
<evidence type="ECO:0000256" key="8">
    <source>
        <dbReference type="ARBA" id="ARBA00023136"/>
    </source>
</evidence>
<dbReference type="RefSeq" id="XP_060315287.1">
    <property type="nucleotide sequence ID" value="XM_060453515.1"/>
</dbReference>
<keyword evidence="3" id="KW-0813">Transport</keyword>
<evidence type="ECO:0000256" key="4">
    <source>
        <dbReference type="ARBA" id="ARBA00022692"/>
    </source>
</evidence>
<keyword evidence="8 9" id="KW-0472">Membrane</keyword>
<evidence type="ECO:0000259" key="10">
    <source>
        <dbReference type="PROSITE" id="PS50850"/>
    </source>
</evidence>
<evidence type="ECO:0000256" key="9">
    <source>
        <dbReference type="SAM" id="Phobius"/>
    </source>
</evidence>
<feature type="transmembrane region" description="Helical" evidence="9">
    <location>
        <begin position="698"/>
        <end position="722"/>
    </location>
</feature>
<keyword evidence="5" id="KW-0521">NADP</keyword>
<dbReference type="AlphaFoldDB" id="A0AAJ0E2T5"/>
<feature type="transmembrane region" description="Helical" evidence="9">
    <location>
        <begin position="564"/>
        <end position="586"/>
    </location>
</feature>
<dbReference type="InterPro" id="IPR036259">
    <property type="entry name" value="MFS_trans_sf"/>
</dbReference>
<keyword evidence="4 9" id="KW-0812">Transmembrane</keyword>
<keyword evidence="7" id="KW-0560">Oxidoreductase</keyword>
<feature type="transmembrane region" description="Helical" evidence="9">
    <location>
        <begin position="509"/>
        <end position="529"/>
    </location>
</feature>
<comment type="subcellular location">
    <subcellularLocation>
        <location evidence="1">Membrane</location>
        <topology evidence="1">Multi-pass membrane protein</topology>
    </subcellularLocation>
</comment>
<dbReference type="InterPro" id="IPR003663">
    <property type="entry name" value="Sugar/inositol_transpt"/>
</dbReference>
<protein>
    <recommendedName>
        <fullName evidence="10">Major facilitator superfamily (MFS) profile domain-containing protein</fullName>
    </recommendedName>
</protein>
<evidence type="ECO:0000256" key="5">
    <source>
        <dbReference type="ARBA" id="ARBA00022857"/>
    </source>
</evidence>
<feature type="domain" description="Major facilitator superfamily (MFS) profile" evidence="10">
    <location>
        <begin position="412"/>
        <end position="884"/>
    </location>
</feature>
<keyword evidence="6 9" id="KW-1133">Transmembrane helix</keyword>
<dbReference type="GO" id="GO:0015149">
    <property type="term" value="F:hexose transmembrane transporter activity"/>
    <property type="evidence" value="ECO:0007669"/>
    <property type="project" value="TreeGrafter"/>
</dbReference>
<evidence type="ECO:0000256" key="6">
    <source>
        <dbReference type="ARBA" id="ARBA00022989"/>
    </source>
</evidence>
<dbReference type="InterPro" id="IPR045312">
    <property type="entry name" value="PCBER-like"/>
</dbReference>
<dbReference type="InterPro" id="IPR005829">
    <property type="entry name" value="Sugar_transporter_CS"/>
</dbReference>
<dbReference type="GO" id="GO:0016020">
    <property type="term" value="C:membrane"/>
    <property type="evidence" value="ECO:0007669"/>
    <property type="project" value="UniProtKB-SubCell"/>
</dbReference>
<sequence>MATFKASKILVFGATGQIGVFITAALLDASPSFDQITIFTSPTTVERKADLLDDWKKKGLKIIAGDVDDTEQVKAAYKDADTVISALGRNVIEKQIDLIKLAEETDSVKWFFPSEYGTDIEYGPKSPNEKPHQAKLKVRKYIRESVQRLKYTYLVTGPYVDMFLTLPSIAQEAGGFDTAARKAVLIEDGEGKTGLITMKDVGTTLVASLRHPEASFNQALKVQSFVATGKEIVAEYEKQTGEKWEIVYSSLETLKKAEEKAWAEGIPYATIFTLRRIWAEGGTLYDKTDNERIGLGPNDVESLEIAVKRSLDTLLLNRIPARSRILEQRGVPGTVAASGAEMRNSDVWQLWQLWHVGSFPMTTGDFPSFPNFALSSRLPPSRTRQHPASFANMAPSGLRQCMHDVSLYLLVLISVSTLGPLQFGFHLAELNAPQDVLTCRKKSIAAKGVKLTWVHSKAPDPEPWLPECIPMSDAVFATVSSIFTVGGLLGALCAGPLSSKRGRRPAMRVTSILYIIGAIIETLAGGAAALAIGRFFTGMAAGASTVIVPLYISEIAPPKERGLFGAMTQVSINVGILAVQTLGFFLSYGKAWRWILAAGVFIALAQASGLMLIPESPAWLAANGDVPKARRTLQRIRGKDFDIREEVESWDGEVNAEQEGLLAQSDDVPPVSPGLPKHTSPVHLGFFDVIKDPLHRPAIAAIIGIMFAQQLCGINSVIMYSVSLLNDLLPVSSALLTILISVINLITTAACSPLPDKLGRKTCILVSIIGQGISSLVLALSIQFGVKILSAVSVVSFVAFFAVGLGPVPFILASEMVGQEAVGAVQSWSLGSNYIATFLVAQFFPIVNNAFNNWLGGAGWVYFLFAGFAALFALFVSVKVPETKGKKDADEVWGRTRRLD</sequence>
<comment type="caution">
    <text evidence="11">The sequence shown here is derived from an EMBL/GenBank/DDBJ whole genome shotgun (WGS) entry which is preliminary data.</text>
</comment>
<comment type="similarity">
    <text evidence="2">Belongs to the major facilitator superfamily. Sugar transporter (TC 2.A.1.1) family.</text>
</comment>
<dbReference type="EMBL" id="MOOE01000005">
    <property type="protein sequence ID" value="KAK1530232.1"/>
    <property type="molecule type" value="Genomic_DNA"/>
</dbReference>
<dbReference type="GO" id="GO:0016491">
    <property type="term" value="F:oxidoreductase activity"/>
    <property type="evidence" value="ECO:0007669"/>
    <property type="project" value="UniProtKB-KW"/>
</dbReference>
<gene>
    <name evidence="11" type="ORF">CCOS01_05335</name>
</gene>
<proteinExistence type="inferred from homology"/>
<dbReference type="PRINTS" id="PR00171">
    <property type="entry name" value="SUGRTRNSPORT"/>
</dbReference>
<dbReference type="Gene3D" id="3.40.50.720">
    <property type="entry name" value="NAD(P)-binding Rossmann-like Domain"/>
    <property type="match status" value="1"/>
</dbReference>
<dbReference type="InterPro" id="IPR005828">
    <property type="entry name" value="MFS_sugar_transport-like"/>
</dbReference>
<evidence type="ECO:0000256" key="7">
    <source>
        <dbReference type="ARBA" id="ARBA00023002"/>
    </source>
</evidence>
<evidence type="ECO:0000256" key="2">
    <source>
        <dbReference type="ARBA" id="ARBA00010992"/>
    </source>
</evidence>
<evidence type="ECO:0000256" key="1">
    <source>
        <dbReference type="ARBA" id="ARBA00004141"/>
    </source>
</evidence>
<evidence type="ECO:0000313" key="11">
    <source>
        <dbReference type="EMBL" id="KAK1530232.1"/>
    </source>
</evidence>
<feature type="transmembrane region" description="Helical" evidence="9">
    <location>
        <begin position="475"/>
        <end position="497"/>
    </location>
</feature>
<dbReference type="NCBIfam" id="TIGR00879">
    <property type="entry name" value="SP"/>
    <property type="match status" value="1"/>
</dbReference>
<evidence type="ECO:0000256" key="3">
    <source>
        <dbReference type="ARBA" id="ARBA00022448"/>
    </source>
</evidence>
<dbReference type="GeneID" id="85337062"/>
<dbReference type="Pfam" id="PF05368">
    <property type="entry name" value="NmrA"/>
    <property type="match status" value="1"/>
</dbReference>
<name>A0AAJ0E2T5_9PEZI</name>
<dbReference type="InterPro" id="IPR036291">
    <property type="entry name" value="NAD(P)-bd_dom_sf"/>
</dbReference>
<dbReference type="InterPro" id="IPR008030">
    <property type="entry name" value="NmrA-like"/>
</dbReference>